<dbReference type="EMBL" id="JAIWQS010000007">
    <property type="protein sequence ID" value="KAJ8760018.1"/>
    <property type="molecule type" value="Genomic_DNA"/>
</dbReference>
<evidence type="ECO:0000259" key="4">
    <source>
        <dbReference type="Pfam" id="PF13243"/>
    </source>
</evidence>
<name>A0AAV8T0E8_9ROSI</name>
<sequence length="324" mass="37150">MFVQVKDNPSGDCKSMYRHISKGGWTFSYQDHGWQLSDCTTEALKCCLFFSRMPKEIVGEHMGLERLFDFVNLLLSLQSENGGVSAWEPAGAEDWLELLNPVEFLEDIVIEHEYVECTSSSIEALVMFKNLYPEHRRKEIDHFIVNAVRYLESTQTAEGGWYGEWGICFTYATWFALKGLTAAGKTYSDCASMRKAVDFLLRIQKENAGWGESYLSCAKKKYVPLERKQIKFGSNSMGYDGANRSRAGKLMSQPHFMDRDPTPLHRAAKLIINSQMVDGDFPQQEITGTFKKNCALHYPLYRNIFPMWALAEYRKHLPLPSRVI</sequence>
<keyword evidence="2" id="KW-0677">Repeat</keyword>
<dbReference type="FunFam" id="1.50.10.20:FF:000011">
    <property type="entry name" value="Terpene cyclase/mutase family member"/>
    <property type="match status" value="1"/>
</dbReference>
<evidence type="ECO:0000313" key="5">
    <source>
        <dbReference type="EMBL" id="KAJ8760018.1"/>
    </source>
</evidence>
<dbReference type="GO" id="GO:0005811">
    <property type="term" value="C:lipid droplet"/>
    <property type="evidence" value="ECO:0007669"/>
    <property type="project" value="InterPro"/>
</dbReference>
<dbReference type="NCBIfam" id="TIGR01787">
    <property type="entry name" value="squalene_cyclas"/>
    <property type="match status" value="1"/>
</dbReference>
<dbReference type="GO" id="GO:0042300">
    <property type="term" value="F:beta-amyrin synthase activity"/>
    <property type="evidence" value="ECO:0007669"/>
    <property type="project" value="UniProtKB-ARBA"/>
</dbReference>
<keyword evidence="6" id="KW-1185">Reference proteome</keyword>
<evidence type="ECO:0000256" key="2">
    <source>
        <dbReference type="ARBA" id="ARBA00022737"/>
    </source>
</evidence>
<dbReference type="PANTHER" id="PTHR11764:SF58">
    <property type="entry name" value="BETA-AMYRIN SYNTHASE-RELATED"/>
    <property type="match status" value="1"/>
</dbReference>
<gene>
    <name evidence="5" type="ORF">K2173_010874</name>
</gene>
<evidence type="ECO:0000256" key="1">
    <source>
        <dbReference type="ARBA" id="ARBA00009755"/>
    </source>
</evidence>
<proteinExistence type="inferred from homology"/>
<comment type="caution">
    <text evidence="5">The sequence shown here is derived from an EMBL/GenBank/DDBJ whole genome shotgun (WGS) entry which is preliminary data.</text>
</comment>
<feature type="domain" description="Squalene cyclase C-terminal" evidence="4">
    <location>
        <begin position="10"/>
        <end position="315"/>
    </location>
</feature>
<dbReference type="InterPro" id="IPR032696">
    <property type="entry name" value="SQ_cyclase_C"/>
</dbReference>
<dbReference type="InterPro" id="IPR008930">
    <property type="entry name" value="Terpenoid_cyclase/PrenylTrfase"/>
</dbReference>
<dbReference type="GO" id="GO:0016104">
    <property type="term" value="P:triterpenoid biosynthetic process"/>
    <property type="evidence" value="ECO:0007669"/>
    <property type="project" value="InterPro"/>
</dbReference>
<accession>A0AAV8T0E8</accession>
<dbReference type="InterPro" id="IPR018333">
    <property type="entry name" value="Squalene_cyclase"/>
</dbReference>
<dbReference type="Gene3D" id="1.50.10.20">
    <property type="match status" value="1"/>
</dbReference>
<dbReference type="SUPFAM" id="SSF48239">
    <property type="entry name" value="Terpenoid cyclases/Protein prenyltransferases"/>
    <property type="match status" value="1"/>
</dbReference>
<dbReference type="Proteomes" id="UP001159364">
    <property type="component" value="Linkage Group LG07"/>
</dbReference>
<evidence type="ECO:0000313" key="6">
    <source>
        <dbReference type="Proteomes" id="UP001159364"/>
    </source>
</evidence>
<organism evidence="5 6">
    <name type="scientific">Erythroxylum novogranatense</name>
    <dbReference type="NCBI Taxonomy" id="1862640"/>
    <lineage>
        <taxon>Eukaryota</taxon>
        <taxon>Viridiplantae</taxon>
        <taxon>Streptophyta</taxon>
        <taxon>Embryophyta</taxon>
        <taxon>Tracheophyta</taxon>
        <taxon>Spermatophyta</taxon>
        <taxon>Magnoliopsida</taxon>
        <taxon>eudicotyledons</taxon>
        <taxon>Gunneridae</taxon>
        <taxon>Pentapetalae</taxon>
        <taxon>rosids</taxon>
        <taxon>fabids</taxon>
        <taxon>Malpighiales</taxon>
        <taxon>Erythroxylaceae</taxon>
        <taxon>Erythroxylum</taxon>
    </lineage>
</organism>
<dbReference type="PANTHER" id="PTHR11764">
    <property type="entry name" value="TERPENE CYCLASE/MUTASE FAMILY MEMBER"/>
    <property type="match status" value="1"/>
</dbReference>
<comment type="similarity">
    <text evidence="1">Belongs to the terpene cyclase/mutase family.</text>
</comment>
<dbReference type="AlphaFoldDB" id="A0AAV8T0E8"/>
<keyword evidence="3" id="KW-0413">Isomerase</keyword>
<evidence type="ECO:0000256" key="3">
    <source>
        <dbReference type="ARBA" id="ARBA00023235"/>
    </source>
</evidence>
<protein>
    <recommendedName>
        <fullName evidence="4">Squalene cyclase C-terminal domain-containing protein</fullName>
    </recommendedName>
</protein>
<reference evidence="5 6" key="1">
    <citation type="submission" date="2021-09" db="EMBL/GenBank/DDBJ databases">
        <title>Genomic insights and catalytic innovation underlie evolution of tropane alkaloids biosynthesis.</title>
        <authorList>
            <person name="Wang Y.-J."/>
            <person name="Tian T."/>
            <person name="Huang J.-P."/>
            <person name="Huang S.-X."/>
        </authorList>
    </citation>
    <scope>NUCLEOTIDE SEQUENCE [LARGE SCALE GENOMIC DNA]</scope>
    <source>
        <strain evidence="5">KIB-2018</strain>
        <tissue evidence="5">Leaf</tissue>
    </source>
</reference>
<dbReference type="Pfam" id="PF13243">
    <property type="entry name" value="SQHop_cyclase_C"/>
    <property type="match status" value="1"/>
</dbReference>